<evidence type="ECO:0000313" key="2">
    <source>
        <dbReference type="EMBL" id="SJZ57763.1"/>
    </source>
</evidence>
<organism evidence="2 3">
    <name type="scientific">Garciella nitratireducens DSM 15102</name>
    <dbReference type="NCBI Taxonomy" id="1121911"/>
    <lineage>
        <taxon>Bacteria</taxon>
        <taxon>Bacillati</taxon>
        <taxon>Bacillota</taxon>
        <taxon>Clostridia</taxon>
        <taxon>Eubacteriales</taxon>
        <taxon>Eubacteriaceae</taxon>
        <taxon>Garciella</taxon>
    </lineage>
</organism>
<feature type="domain" description="AFP-like" evidence="1">
    <location>
        <begin position="300"/>
        <end position="356"/>
    </location>
</feature>
<name>A0A1T4LST0_9FIRM</name>
<dbReference type="EMBL" id="FUWV01000005">
    <property type="protein sequence ID" value="SJZ57763.1"/>
    <property type="molecule type" value="Genomic_DNA"/>
</dbReference>
<dbReference type="RefSeq" id="WP_087678519.1">
    <property type="nucleotide sequence ID" value="NZ_FUWV01000005.1"/>
</dbReference>
<keyword evidence="3" id="KW-1185">Reference proteome</keyword>
<dbReference type="Proteomes" id="UP000196365">
    <property type="component" value="Unassembled WGS sequence"/>
</dbReference>
<dbReference type="InterPro" id="IPR013974">
    <property type="entry name" value="SAF"/>
</dbReference>
<dbReference type="InterPro" id="IPR006190">
    <property type="entry name" value="SAF_AFP_Neu5Ac"/>
</dbReference>
<evidence type="ECO:0000313" key="3">
    <source>
        <dbReference type="Proteomes" id="UP000196365"/>
    </source>
</evidence>
<dbReference type="OrthoDB" id="9814210at2"/>
<dbReference type="PANTHER" id="PTHR42966:SF1">
    <property type="entry name" value="SIALIC ACID SYNTHASE"/>
    <property type="match status" value="1"/>
</dbReference>
<sequence length="356" mass="40511">MKSIIMERAKKGKFVLIAEIGVNYYDIAKKMNISVIDAAKLMVKEAKDAGIHAVKFQTYKADTLAAKNSPSYWDITEENTKSQYELFKKFDSFSYQEYKEIASYCEKIGIEFLSTPFDIESADYLYDLMNVYKISSSDLSNLPFVSYIAKKNKPILLSIGASNEEEIDKTIKMICQYNTQPIVLLHCVLEYPTPYEHANLNKIISLKSKYPDLIIGYSDHTKPDKNGDIIKTAYNLGAIVIEKHFTLDKTLKGNDHYHAMDQEDAKKFIKGIEFIDSIRGSYELKYLDSELEARKNARRSLVAACDIKSGQVIKEKMLTFKRPGTGISPSEIGNVIGKIAIKDIKEDTILQYEMLK</sequence>
<reference evidence="2 3" key="1">
    <citation type="submission" date="2017-02" db="EMBL/GenBank/DDBJ databases">
        <authorList>
            <person name="Peterson S.W."/>
        </authorList>
    </citation>
    <scope>NUCLEOTIDE SEQUENCE [LARGE SCALE GENOMIC DNA]</scope>
    <source>
        <strain evidence="2 3">DSM 15102</strain>
    </source>
</reference>
<dbReference type="SUPFAM" id="SSF51269">
    <property type="entry name" value="AFP III-like domain"/>
    <property type="match status" value="1"/>
</dbReference>
<dbReference type="PANTHER" id="PTHR42966">
    <property type="entry name" value="N-ACETYLNEURAMINATE SYNTHASE"/>
    <property type="match status" value="1"/>
</dbReference>
<dbReference type="InterPro" id="IPR036732">
    <property type="entry name" value="AFP_Neu5c_C_sf"/>
</dbReference>
<dbReference type="PROSITE" id="PS50844">
    <property type="entry name" value="AFP_LIKE"/>
    <property type="match status" value="1"/>
</dbReference>
<dbReference type="GO" id="GO:0047444">
    <property type="term" value="F:N-acylneuraminate-9-phosphate synthase activity"/>
    <property type="evidence" value="ECO:0007669"/>
    <property type="project" value="TreeGrafter"/>
</dbReference>
<dbReference type="Pfam" id="PF03102">
    <property type="entry name" value="NeuB"/>
    <property type="match status" value="1"/>
</dbReference>
<proteinExistence type="predicted"/>
<dbReference type="GO" id="GO:0016051">
    <property type="term" value="P:carbohydrate biosynthetic process"/>
    <property type="evidence" value="ECO:0007669"/>
    <property type="project" value="InterPro"/>
</dbReference>
<gene>
    <name evidence="2" type="ORF">SAMN02745973_01064</name>
</gene>
<dbReference type="Gene3D" id="3.90.1210.10">
    <property type="entry name" value="Antifreeze-like/N-acetylneuraminic acid synthase C-terminal domain"/>
    <property type="match status" value="1"/>
</dbReference>
<dbReference type="SUPFAM" id="SSF51569">
    <property type="entry name" value="Aldolase"/>
    <property type="match status" value="1"/>
</dbReference>
<accession>A0A1T4LST0</accession>
<dbReference type="Pfam" id="PF08666">
    <property type="entry name" value="SAF"/>
    <property type="match status" value="1"/>
</dbReference>
<dbReference type="SMART" id="SM00858">
    <property type="entry name" value="SAF"/>
    <property type="match status" value="1"/>
</dbReference>
<dbReference type="InterPro" id="IPR013132">
    <property type="entry name" value="PseI/NeuA/B-like_N"/>
</dbReference>
<dbReference type="CDD" id="cd11615">
    <property type="entry name" value="SAF_NeuB_like"/>
    <property type="match status" value="1"/>
</dbReference>
<dbReference type="Gene3D" id="3.20.20.70">
    <property type="entry name" value="Aldolase class I"/>
    <property type="match status" value="1"/>
</dbReference>
<dbReference type="InterPro" id="IPR051690">
    <property type="entry name" value="PseI-like"/>
</dbReference>
<dbReference type="AlphaFoldDB" id="A0A1T4LST0"/>
<evidence type="ECO:0000259" key="1">
    <source>
        <dbReference type="PROSITE" id="PS50844"/>
    </source>
</evidence>
<dbReference type="InterPro" id="IPR013785">
    <property type="entry name" value="Aldolase_TIM"/>
</dbReference>
<protein>
    <submittedName>
        <fullName evidence="2">N-acetylneuraminate synthase</fullName>
    </submittedName>
</protein>
<dbReference type="InterPro" id="IPR057736">
    <property type="entry name" value="SAF_PseI/NeuA/NeuB"/>
</dbReference>